<reference evidence="1" key="1">
    <citation type="submission" date="2021-01" db="EMBL/GenBank/DDBJ databases">
        <authorList>
            <consortium name="Genoscope - CEA"/>
            <person name="William W."/>
        </authorList>
    </citation>
    <scope>NUCLEOTIDE SEQUENCE</scope>
</reference>
<keyword evidence="2" id="KW-1185">Reference proteome</keyword>
<comment type="caution">
    <text evidence="1">The sequence shown here is derived from an EMBL/GenBank/DDBJ whole genome shotgun (WGS) entry which is preliminary data.</text>
</comment>
<proteinExistence type="predicted"/>
<gene>
    <name evidence="1" type="ORF">PPRIM_AZ9-3.1.T0220080</name>
</gene>
<dbReference type="PANTHER" id="PTHR10026">
    <property type="entry name" value="CYCLIN"/>
    <property type="match status" value="1"/>
</dbReference>
<name>A0A8S1KH73_PARPR</name>
<organism evidence="1 2">
    <name type="scientific">Paramecium primaurelia</name>
    <dbReference type="NCBI Taxonomy" id="5886"/>
    <lineage>
        <taxon>Eukaryota</taxon>
        <taxon>Sar</taxon>
        <taxon>Alveolata</taxon>
        <taxon>Ciliophora</taxon>
        <taxon>Intramacronucleata</taxon>
        <taxon>Oligohymenophorea</taxon>
        <taxon>Peniculida</taxon>
        <taxon>Parameciidae</taxon>
        <taxon>Paramecium</taxon>
    </lineage>
</organism>
<evidence type="ECO:0000313" key="2">
    <source>
        <dbReference type="Proteomes" id="UP000688137"/>
    </source>
</evidence>
<dbReference type="GO" id="GO:0006357">
    <property type="term" value="P:regulation of transcription by RNA polymerase II"/>
    <property type="evidence" value="ECO:0007669"/>
    <property type="project" value="InterPro"/>
</dbReference>
<protein>
    <submittedName>
        <fullName evidence="1">Uncharacterized protein</fullName>
    </submittedName>
</protein>
<dbReference type="GO" id="GO:0016538">
    <property type="term" value="F:cyclin-dependent protein serine/threonine kinase regulator activity"/>
    <property type="evidence" value="ECO:0007669"/>
    <property type="project" value="InterPro"/>
</dbReference>
<dbReference type="Proteomes" id="UP000688137">
    <property type="component" value="Unassembled WGS sequence"/>
</dbReference>
<dbReference type="InterPro" id="IPR043198">
    <property type="entry name" value="Cyclin/Ssn8"/>
</dbReference>
<accession>A0A8S1KH73</accession>
<evidence type="ECO:0000313" key="1">
    <source>
        <dbReference type="EMBL" id="CAD8054539.1"/>
    </source>
</evidence>
<dbReference type="EMBL" id="CAJJDM010000020">
    <property type="protein sequence ID" value="CAD8054539.1"/>
    <property type="molecule type" value="Genomic_DNA"/>
</dbReference>
<dbReference type="OMA" id="FFTNACL"/>
<sequence length="251" mass="29786">MKLLSYNSWLQSQSQKDGIQLENQVKFYKEVYDFSQKLETLLQNGNHPTFNHYYQKALSIFHRFAHSVSLRKFNRHIYMLASLYLSAKDNDMFDHTIEIDKYVKCFIIYCKGKEGEDLQSVLIEKIVDAESHILQMIGYDLNIIVPQVYFIEAKYKITVQHGELSKLHESAQNYLNDLFFTNACLYYEPKILVLCSFQLASDNLKMTLSDLDSGDPWYTIFSINEEKQQKDYEDMQELLKYYEQCLQFLEK</sequence>
<dbReference type="AlphaFoldDB" id="A0A8S1KH73"/>